<dbReference type="Pfam" id="PF09425">
    <property type="entry name" value="Jas_motif"/>
    <property type="match status" value="1"/>
</dbReference>
<evidence type="ECO:0000313" key="5">
    <source>
        <dbReference type="Proteomes" id="UP000694853"/>
    </source>
</evidence>
<dbReference type="GeneID" id="113868591"/>
<comment type="function">
    <text evidence="2">Repressor of jasmonate responses.</text>
</comment>
<dbReference type="PANTHER" id="PTHR33077:SF90">
    <property type="entry name" value="PROTEIN TIFY 7"/>
    <property type="match status" value="1"/>
</dbReference>
<comment type="subcellular location">
    <subcellularLocation>
        <location evidence="2">Nucleus</location>
    </subcellularLocation>
</comment>
<dbReference type="Proteomes" id="UP000694853">
    <property type="component" value="Unplaced"/>
</dbReference>
<dbReference type="GO" id="GO:2000022">
    <property type="term" value="P:regulation of jasmonic acid mediated signaling pathway"/>
    <property type="evidence" value="ECO:0007669"/>
    <property type="project" value="UniProtKB-UniRule"/>
</dbReference>
<dbReference type="RefSeq" id="XP_027360103.1">
    <property type="nucleotide sequence ID" value="XM_027504302.1"/>
</dbReference>
<feature type="domain" description="Tify" evidence="4">
    <location>
        <begin position="132"/>
        <end position="167"/>
    </location>
</feature>
<feature type="compositionally biased region" description="Polar residues" evidence="3">
    <location>
        <begin position="216"/>
        <end position="229"/>
    </location>
</feature>
<dbReference type="GO" id="GO:0031347">
    <property type="term" value="P:regulation of defense response"/>
    <property type="evidence" value="ECO:0007669"/>
    <property type="project" value="UniProtKB-UniRule"/>
</dbReference>
<organism evidence="5 6">
    <name type="scientific">Abrus precatorius</name>
    <name type="common">Indian licorice</name>
    <name type="synonym">Glycine abrus</name>
    <dbReference type="NCBI Taxonomy" id="3816"/>
    <lineage>
        <taxon>Eukaryota</taxon>
        <taxon>Viridiplantae</taxon>
        <taxon>Streptophyta</taxon>
        <taxon>Embryophyta</taxon>
        <taxon>Tracheophyta</taxon>
        <taxon>Spermatophyta</taxon>
        <taxon>Magnoliopsida</taxon>
        <taxon>eudicotyledons</taxon>
        <taxon>Gunneridae</taxon>
        <taxon>Pentapetalae</taxon>
        <taxon>rosids</taxon>
        <taxon>fabids</taxon>
        <taxon>Fabales</taxon>
        <taxon>Fabaceae</taxon>
        <taxon>Papilionoideae</taxon>
        <taxon>50 kb inversion clade</taxon>
        <taxon>NPAAA clade</taxon>
        <taxon>indigoferoid/millettioid clade</taxon>
        <taxon>Abreae</taxon>
        <taxon>Abrus</taxon>
    </lineage>
</organism>
<evidence type="ECO:0000259" key="4">
    <source>
        <dbReference type="PROSITE" id="PS51320"/>
    </source>
</evidence>
<reference evidence="5" key="1">
    <citation type="journal article" date="2019" name="Toxins">
        <title>Detection of Abrin-Like and Prepropulchellin-Like Toxin Genes and Transcripts Using Whole Genome Sequencing and Full-Length Transcript Sequencing of Abrus precatorius.</title>
        <authorList>
            <person name="Hovde B.T."/>
            <person name="Daligault H.E."/>
            <person name="Hanschen E.R."/>
            <person name="Kunde Y.A."/>
            <person name="Johnson M.B."/>
            <person name="Starkenburg S.R."/>
            <person name="Johnson S.L."/>
        </authorList>
    </citation>
    <scope>NUCLEOTIDE SEQUENCE [LARGE SCALE GENOMIC DNA]</scope>
</reference>
<evidence type="ECO:0000256" key="3">
    <source>
        <dbReference type="SAM" id="MobiDB-lite"/>
    </source>
</evidence>
<keyword evidence="2" id="KW-0539">Nucleus</keyword>
<evidence type="ECO:0000256" key="2">
    <source>
        <dbReference type="RuleBase" id="RU369065"/>
    </source>
</evidence>
<protein>
    <recommendedName>
        <fullName evidence="2">Protein TIFY</fullName>
    </recommendedName>
    <alternativeName>
        <fullName evidence="2">Jasmonate ZIM domain-containing protein</fullName>
    </alternativeName>
</protein>
<dbReference type="GO" id="GO:0005634">
    <property type="term" value="C:nucleus"/>
    <property type="evidence" value="ECO:0007669"/>
    <property type="project" value="UniProtKB-SubCell"/>
</dbReference>
<feature type="region of interest" description="Disordered" evidence="3">
    <location>
        <begin position="206"/>
        <end position="243"/>
    </location>
</feature>
<dbReference type="InterPro" id="IPR010399">
    <property type="entry name" value="Tify_dom"/>
</dbReference>
<dbReference type="PROSITE" id="PS51320">
    <property type="entry name" value="TIFY"/>
    <property type="match status" value="1"/>
</dbReference>
<evidence type="ECO:0000256" key="1">
    <source>
        <dbReference type="ARBA" id="ARBA00008614"/>
    </source>
</evidence>
<dbReference type="AlphaFoldDB" id="A0A8B8LX08"/>
<dbReference type="PANTHER" id="PTHR33077">
    <property type="entry name" value="PROTEIN TIFY 4A-RELATED-RELATED"/>
    <property type="match status" value="1"/>
</dbReference>
<accession>A0A8B8LX08</accession>
<dbReference type="SMART" id="SM00979">
    <property type="entry name" value="TIFY"/>
    <property type="match status" value="1"/>
</dbReference>
<sequence length="321" mass="33654">MERDFMGLNIKESLSVLKEEMNNGFTNGAAVKWPFLDKVSVHPHLMMSFSASQDDKAKMKVSDSVKSSGFFAIPSLDAFDSIKKRTAAEPQQNMNDANVKQPLLGGIPVTVPHSAIPIVGAVAGMTESCTKPSTPAPQLTIFYAGTVNVFDDISPEKAQAIMLLAGNEFSAASNMAQPKVQVPGLKLAAGDGVPASQSINVPPCSGLSSPLSVSSHTGAQLGSGSSSNDEFLAAKSSGAPTTSISKVETPKVVNATAMLPSAVPQARKASLARFLEKRKERVMNAAPYNLNKMSENVPQRDSMVCNINASAGTDALSTKQG</sequence>
<dbReference type="InterPro" id="IPR040390">
    <property type="entry name" value="TIFY/JAZ"/>
</dbReference>
<dbReference type="Pfam" id="PF06200">
    <property type="entry name" value="tify"/>
    <property type="match status" value="1"/>
</dbReference>
<keyword evidence="2" id="KW-1184">Jasmonic acid signaling pathway</keyword>
<comment type="similarity">
    <text evidence="1 2">Belongs to the TIFY/JAZ family.</text>
</comment>
<proteinExistence type="inferred from homology"/>
<reference evidence="6" key="2">
    <citation type="submission" date="2025-08" db="UniProtKB">
        <authorList>
            <consortium name="RefSeq"/>
        </authorList>
    </citation>
    <scope>IDENTIFICATION</scope>
    <source>
        <tissue evidence="6">Young leaves</tissue>
    </source>
</reference>
<dbReference type="InterPro" id="IPR018467">
    <property type="entry name" value="CCT_CS"/>
</dbReference>
<keyword evidence="5" id="KW-1185">Reference proteome</keyword>
<feature type="compositionally biased region" description="Low complexity" evidence="3">
    <location>
        <begin position="206"/>
        <end position="215"/>
    </location>
</feature>
<dbReference type="GO" id="GO:0009611">
    <property type="term" value="P:response to wounding"/>
    <property type="evidence" value="ECO:0007669"/>
    <property type="project" value="UniProtKB-UniRule"/>
</dbReference>
<evidence type="ECO:0000313" key="6">
    <source>
        <dbReference type="RefSeq" id="XP_027360103.1"/>
    </source>
</evidence>
<gene>
    <name evidence="6" type="primary">LOC113868591</name>
</gene>
<comment type="domain">
    <text evidence="2">The jas domain is required for interaction with COI1.</text>
</comment>
<name>A0A8B8LX08_ABRPR</name>